<comment type="caution">
    <text evidence="1">The sequence shown here is derived from an EMBL/GenBank/DDBJ whole genome shotgun (WGS) entry which is preliminary data.</text>
</comment>
<dbReference type="Proteomes" id="UP000031036">
    <property type="component" value="Unassembled WGS sequence"/>
</dbReference>
<sequence length="178" mass="20638">MATRTVCIKAFARFSLQITSDTTEQRDVTLRIHSQVLNEKMVNDNPLKQTGKGRFRTMTLTRYSYGWLGSRCPPTSSYVPEVGEVANMVHERIVSTLTRTEDCKPEKGKCVHDNGILMWNLEDWRRMCPYKKVDRSRSALTATTLLQTIYSRLSCWKVSMTNRKLQIKRIGVVWKMID</sequence>
<reference evidence="1 2" key="1">
    <citation type="submission" date="2014-11" db="EMBL/GenBank/DDBJ databases">
        <title>Genetic blueprint of the zoonotic pathogen Toxocara canis.</title>
        <authorList>
            <person name="Zhu X.-Q."/>
            <person name="Korhonen P.K."/>
            <person name="Cai H."/>
            <person name="Young N.D."/>
            <person name="Nejsum P."/>
            <person name="von Samson-Himmelstjerna G."/>
            <person name="Boag P.R."/>
            <person name="Tan P."/>
            <person name="Li Q."/>
            <person name="Min J."/>
            <person name="Yang Y."/>
            <person name="Wang X."/>
            <person name="Fang X."/>
            <person name="Hall R.S."/>
            <person name="Hofmann A."/>
            <person name="Sternberg P.W."/>
            <person name="Jex A.R."/>
            <person name="Gasser R.B."/>
        </authorList>
    </citation>
    <scope>NUCLEOTIDE SEQUENCE [LARGE SCALE GENOMIC DNA]</scope>
    <source>
        <strain evidence="1">PN_DK_2014</strain>
    </source>
</reference>
<protein>
    <submittedName>
        <fullName evidence="1">Uncharacterized protein</fullName>
    </submittedName>
</protein>
<feature type="non-terminal residue" evidence="1">
    <location>
        <position position="178"/>
    </location>
</feature>
<dbReference type="OrthoDB" id="5847693at2759"/>
<organism evidence="1 2">
    <name type="scientific">Toxocara canis</name>
    <name type="common">Canine roundworm</name>
    <dbReference type="NCBI Taxonomy" id="6265"/>
    <lineage>
        <taxon>Eukaryota</taxon>
        <taxon>Metazoa</taxon>
        <taxon>Ecdysozoa</taxon>
        <taxon>Nematoda</taxon>
        <taxon>Chromadorea</taxon>
        <taxon>Rhabditida</taxon>
        <taxon>Spirurina</taxon>
        <taxon>Ascaridomorpha</taxon>
        <taxon>Ascaridoidea</taxon>
        <taxon>Toxocaridae</taxon>
        <taxon>Toxocara</taxon>
    </lineage>
</organism>
<proteinExistence type="predicted"/>
<dbReference type="AlphaFoldDB" id="A0A0B2W0T0"/>
<keyword evidence="2" id="KW-1185">Reference proteome</keyword>
<name>A0A0B2W0T0_TOXCA</name>
<dbReference type="STRING" id="6265.A0A0B2W0T0"/>
<dbReference type="EMBL" id="JPKZ01000446">
    <property type="protein sequence ID" value="KHN87222.1"/>
    <property type="molecule type" value="Genomic_DNA"/>
</dbReference>
<evidence type="ECO:0000313" key="1">
    <source>
        <dbReference type="EMBL" id="KHN87222.1"/>
    </source>
</evidence>
<accession>A0A0B2W0T0</accession>
<gene>
    <name evidence="1" type="ORF">Tcan_00544</name>
</gene>
<evidence type="ECO:0000313" key="2">
    <source>
        <dbReference type="Proteomes" id="UP000031036"/>
    </source>
</evidence>